<evidence type="ECO:0000256" key="1">
    <source>
        <dbReference type="ARBA" id="ARBA00011003"/>
    </source>
</evidence>
<feature type="region of interest" description="Disordered" evidence="8">
    <location>
        <begin position="1"/>
        <end position="63"/>
    </location>
</feature>
<evidence type="ECO:0000256" key="3">
    <source>
        <dbReference type="ARBA" id="ARBA00019824"/>
    </source>
</evidence>
<protein>
    <recommendedName>
        <fullName evidence="3">Polynucleotide 5'-hydroxyl-kinase GRC3</fullName>
    </recommendedName>
    <alternativeName>
        <fullName evidence="2">Polynucleotide 5'-hydroxyl-kinase grc3</fullName>
    </alternativeName>
</protein>
<dbReference type="GO" id="GO:0005634">
    <property type="term" value="C:nucleus"/>
    <property type="evidence" value="ECO:0007669"/>
    <property type="project" value="TreeGrafter"/>
</dbReference>
<evidence type="ECO:0000259" key="9">
    <source>
        <dbReference type="Pfam" id="PF16575"/>
    </source>
</evidence>
<dbReference type="AlphaFoldDB" id="A0A397T9N2"/>
<comment type="similarity">
    <text evidence="1">Belongs to the Clp1 family. NOL9/GRC3 subfamily.</text>
</comment>
<keyword evidence="6" id="KW-0418">Kinase</keyword>
<proteinExistence type="inferred from homology"/>
<feature type="domain" description="Clp1 P-loop" evidence="9">
    <location>
        <begin position="358"/>
        <end position="516"/>
    </location>
</feature>
<feature type="compositionally biased region" description="Polar residues" evidence="8">
    <location>
        <begin position="27"/>
        <end position="38"/>
    </location>
</feature>
<dbReference type="STRING" id="658196.A0A397T9N2"/>
<reference evidence="10 11" key="1">
    <citation type="submission" date="2018-06" db="EMBL/GenBank/DDBJ databases">
        <title>Comparative genomics reveals the genomic features of Rhizophagus irregularis, R. cerebriforme, R. diaphanum and Gigaspora rosea, and their symbiotic lifestyle signature.</title>
        <authorList>
            <person name="Morin E."/>
            <person name="San Clemente H."/>
            <person name="Chen E.C.H."/>
            <person name="De La Providencia I."/>
            <person name="Hainaut M."/>
            <person name="Kuo A."/>
            <person name="Kohler A."/>
            <person name="Murat C."/>
            <person name="Tang N."/>
            <person name="Roy S."/>
            <person name="Loubradou J."/>
            <person name="Henrissat B."/>
            <person name="Grigoriev I.V."/>
            <person name="Corradi N."/>
            <person name="Roux C."/>
            <person name="Martin F.M."/>
        </authorList>
    </citation>
    <scope>NUCLEOTIDE SEQUENCE [LARGE SCALE GENOMIC DNA]</scope>
    <source>
        <strain evidence="10 11">DAOM 227022</strain>
    </source>
</reference>
<dbReference type="PANTHER" id="PTHR12755">
    <property type="entry name" value="CLEAVAGE/POLYADENYLATION FACTOR IA SUBUNIT CLP1P"/>
    <property type="match status" value="1"/>
</dbReference>
<dbReference type="Proteomes" id="UP000265703">
    <property type="component" value="Unassembled WGS sequence"/>
</dbReference>
<dbReference type="OrthoDB" id="2405412at2759"/>
<dbReference type="GO" id="GO:0000448">
    <property type="term" value="P:cleavage in ITS2 between 5.8S rRNA and LSU-rRNA of tricistronic rRNA transcript (SSU-rRNA, 5.8S rRNA, LSU-rRNA)"/>
    <property type="evidence" value="ECO:0007669"/>
    <property type="project" value="TreeGrafter"/>
</dbReference>
<dbReference type="InterPro" id="IPR027417">
    <property type="entry name" value="P-loop_NTPase"/>
</dbReference>
<keyword evidence="7" id="KW-0067">ATP-binding</keyword>
<keyword evidence="11" id="KW-1185">Reference proteome</keyword>
<dbReference type="PANTHER" id="PTHR12755:SF3">
    <property type="entry name" value="POLYNUCLEOTIDE 5'-HYDROXYL-KINASE NOL9"/>
    <property type="match status" value="1"/>
</dbReference>
<evidence type="ECO:0000313" key="11">
    <source>
        <dbReference type="Proteomes" id="UP000265703"/>
    </source>
</evidence>
<evidence type="ECO:0000256" key="4">
    <source>
        <dbReference type="ARBA" id="ARBA00022679"/>
    </source>
</evidence>
<dbReference type="GO" id="GO:0005524">
    <property type="term" value="F:ATP binding"/>
    <property type="evidence" value="ECO:0007669"/>
    <property type="project" value="UniProtKB-KW"/>
</dbReference>
<name>A0A397T9N2_9GLOM</name>
<dbReference type="Gene3D" id="3.40.50.300">
    <property type="entry name" value="P-loop containing nucleotide triphosphate hydrolases"/>
    <property type="match status" value="1"/>
</dbReference>
<dbReference type="Pfam" id="PF16575">
    <property type="entry name" value="CLP1_P"/>
    <property type="match status" value="1"/>
</dbReference>
<evidence type="ECO:0000256" key="5">
    <source>
        <dbReference type="ARBA" id="ARBA00022741"/>
    </source>
</evidence>
<gene>
    <name evidence="10" type="ORF">C1645_819814</name>
</gene>
<sequence length="765" mass="85678">MGRRRKKQKTTASTVDSKNENLEDFNANDQKTVDISTSDNEKGVIPTSENRELSSRENSPVSALSMRGKMDVAAFSDFDVEDDSEGIGRITDNEGKLEFQEELNENAYESQTRKKSEKSETLDSFVVSRFNPSSSNVVCYGRKDDKFDLCLIAMKHGESISFQGGVLVASIFGDSVIMGYRLRGVSSESSSENCIQVDLDSSLKFYPVFSPKTHSLLVIESAEKQETICKISHSGIIACSTTKSIINKLLPTINLVREGYDTILALRDISWCGIQGIERVTSCFNNIFSGNLANYDKKDYEIKQSRCDFFNIKGFYPIFEAAPGITALKIPHSWENSTNQLVADTLDFNLPPISIISGHKNMGKSTFSRYLVNNLLNICPKVAYIESDVGQSEFTPCGLVSLNILSSPILGPPFTHLQQPYRSYFIGHNSPRDDPDYYLDCLRELITVYRRDIACGPEYGMYGDEQIRVPLIINTHGWSKGMGYDLYLDIIDFAKPTHIFQFYSTTIINQNLPPLPEYIISPTNQEPPKVSFVETINTSGPSNKYSASDRRLLTLFSYFYSTSATAVKQENVKWWAFDQPLIRQVPWCLDWRKGLTKGIFMLSGEVPLSQLLYALNGSIVGLIGDIDNSYTSEQVDKEMKESREQGSQIQIPNYFPCPDFSPPSPTEYTCLGLAIIRSIDPTSHTFHILTPLPSSALFKTNAIVKGTLELPVWLMLDHTKNSSLGVCGVQWKRAPYMSIEAGEGVGNAAQKIRRNIKRRGQKSNI</sequence>
<dbReference type="GO" id="GO:0051731">
    <property type="term" value="F:polynucleotide 5'-hydroxyl-kinase activity"/>
    <property type="evidence" value="ECO:0007669"/>
    <property type="project" value="InterPro"/>
</dbReference>
<evidence type="ECO:0000256" key="7">
    <source>
        <dbReference type="ARBA" id="ARBA00022840"/>
    </source>
</evidence>
<dbReference type="InterPro" id="IPR032319">
    <property type="entry name" value="CLP1_P"/>
</dbReference>
<accession>A0A397T9N2</accession>
<keyword evidence="5" id="KW-0547">Nucleotide-binding</keyword>
<organism evidence="10 11">
    <name type="scientific">Glomus cerebriforme</name>
    <dbReference type="NCBI Taxonomy" id="658196"/>
    <lineage>
        <taxon>Eukaryota</taxon>
        <taxon>Fungi</taxon>
        <taxon>Fungi incertae sedis</taxon>
        <taxon>Mucoromycota</taxon>
        <taxon>Glomeromycotina</taxon>
        <taxon>Glomeromycetes</taxon>
        <taxon>Glomerales</taxon>
        <taxon>Glomeraceae</taxon>
        <taxon>Glomus</taxon>
    </lineage>
</organism>
<evidence type="ECO:0000313" key="10">
    <source>
        <dbReference type="EMBL" id="RIA93095.1"/>
    </source>
</evidence>
<evidence type="ECO:0000256" key="6">
    <source>
        <dbReference type="ARBA" id="ARBA00022777"/>
    </source>
</evidence>
<keyword evidence="4" id="KW-0808">Transferase</keyword>
<evidence type="ECO:0000256" key="8">
    <source>
        <dbReference type="SAM" id="MobiDB-lite"/>
    </source>
</evidence>
<comment type="caution">
    <text evidence="10">The sequence shown here is derived from an EMBL/GenBank/DDBJ whole genome shotgun (WGS) entry which is preliminary data.</text>
</comment>
<dbReference type="EMBL" id="QKYT01000111">
    <property type="protein sequence ID" value="RIA93095.1"/>
    <property type="molecule type" value="Genomic_DNA"/>
</dbReference>
<dbReference type="InterPro" id="IPR045116">
    <property type="entry name" value="Clp1/Grc3"/>
</dbReference>
<evidence type="ECO:0000256" key="2">
    <source>
        <dbReference type="ARBA" id="ARBA00018706"/>
    </source>
</evidence>